<comment type="caution">
    <text evidence="1">The sequence shown here is derived from an EMBL/GenBank/DDBJ whole genome shotgun (WGS) entry which is preliminary data.</text>
</comment>
<dbReference type="Proteomes" id="UP000281406">
    <property type="component" value="Unassembled WGS sequence"/>
</dbReference>
<evidence type="ECO:0000313" key="2">
    <source>
        <dbReference type="Proteomes" id="UP000281406"/>
    </source>
</evidence>
<keyword evidence="2" id="KW-1185">Reference proteome</keyword>
<organism evidence="1 2">
    <name type="scientific">Anabarilius grahami</name>
    <name type="common">Kanglang fish</name>
    <name type="synonym">Barilius grahami</name>
    <dbReference type="NCBI Taxonomy" id="495550"/>
    <lineage>
        <taxon>Eukaryota</taxon>
        <taxon>Metazoa</taxon>
        <taxon>Chordata</taxon>
        <taxon>Craniata</taxon>
        <taxon>Vertebrata</taxon>
        <taxon>Euteleostomi</taxon>
        <taxon>Actinopterygii</taxon>
        <taxon>Neopterygii</taxon>
        <taxon>Teleostei</taxon>
        <taxon>Ostariophysi</taxon>
        <taxon>Cypriniformes</taxon>
        <taxon>Xenocyprididae</taxon>
        <taxon>Xenocypridinae</taxon>
        <taxon>Xenocypridinae incertae sedis</taxon>
        <taxon>Anabarilius</taxon>
    </lineage>
</organism>
<accession>A0A3N0YBI4</accession>
<evidence type="ECO:0000313" key="1">
    <source>
        <dbReference type="EMBL" id="ROL43572.1"/>
    </source>
</evidence>
<reference evidence="1 2" key="1">
    <citation type="submission" date="2018-10" db="EMBL/GenBank/DDBJ databases">
        <title>Genome assembly for a Yunnan-Guizhou Plateau 3E fish, Anabarilius grahami (Regan), and its evolutionary and genetic applications.</title>
        <authorList>
            <person name="Jiang W."/>
        </authorList>
    </citation>
    <scope>NUCLEOTIDE SEQUENCE [LARGE SCALE GENOMIC DNA]</scope>
    <source>
        <strain evidence="1">AG-KIZ</strain>
        <tissue evidence="1">Muscle</tissue>
    </source>
</reference>
<protein>
    <submittedName>
        <fullName evidence="1">Uncharacterized protein</fullName>
    </submittedName>
</protein>
<name>A0A3N0YBI4_ANAGA</name>
<gene>
    <name evidence="1" type="ORF">DPX16_13503</name>
</gene>
<dbReference type="EMBL" id="RJVU01047928">
    <property type="protein sequence ID" value="ROL43572.1"/>
    <property type="molecule type" value="Genomic_DNA"/>
</dbReference>
<sequence length="333" mass="38798">MAQVCSELRPWTKALEEQLDILVLSDLFYSSSEERKRKYNDFLECVGDRKAKLKLYSAWREALQDFVNTATVAKVMVYQKLHKQDGIALEIQVSNDCLVFSPNGFAVFLPASSEEEMCESEDRTHATTISGKSPFYAFFQQIMKEVKEEMVDDDTGLAKEDNPYFCPGILTVLFDTYLAIFPLWRGLLLGDLMDEYHKQYMETTKKQPKTRYANCHIERWFGIVKHSIMQKEKKVKLGTFIRKMHRSLQVRYTEHIIKHELPQKLLRQPEASLNLDQSQETWKKKEECFPSTKSKFFSVPHKIPAPQKMRIKKDVEVETLSSGHVSLLQMDSM</sequence>
<dbReference type="AlphaFoldDB" id="A0A3N0YBI4"/>
<dbReference type="OrthoDB" id="413122at2759"/>
<proteinExistence type="predicted"/>